<keyword evidence="4 6" id="KW-1133">Transmembrane helix</keyword>
<feature type="transmembrane region" description="Helical" evidence="6">
    <location>
        <begin position="12"/>
        <end position="36"/>
    </location>
</feature>
<dbReference type="InterPro" id="IPR050920">
    <property type="entry name" value="Nematode_rcpt-like_delta"/>
</dbReference>
<evidence type="ECO:0000256" key="3">
    <source>
        <dbReference type="ARBA" id="ARBA00022692"/>
    </source>
</evidence>
<reference evidence="7" key="1">
    <citation type="submission" date="2023-10" db="EMBL/GenBank/DDBJ databases">
        <title>Genome assembly of Pristionchus species.</title>
        <authorList>
            <person name="Yoshida K."/>
            <person name="Sommer R.J."/>
        </authorList>
    </citation>
    <scope>NUCLEOTIDE SEQUENCE</scope>
    <source>
        <strain evidence="7">RS0144</strain>
    </source>
</reference>
<evidence type="ECO:0000313" key="8">
    <source>
        <dbReference type="Proteomes" id="UP001432027"/>
    </source>
</evidence>
<gene>
    <name evidence="7" type="ORF">PENTCL1PPCAC_14191</name>
</gene>
<dbReference type="GO" id="GO:0016020">
    <property type="term" value="C:membrane"/>
    <property type="evidence" value="ECO:0007669"/>
    <property type="project" value="UniProtKB-SubCell"/>
</dbReference>
<evidence type="ECO:0000256" key="6">
    <source>
        <dbReference type="SAM" id="Phobius"/>
    </source>
</evidence>
<keyword evidence="5 6" id="KW-0472">Membrane</keyword>
<name>A0AAV5TGF1_9BILA</name>
<feature type="non-terminal residue" evidence="7">
    <location>
        <position position="1"/>
    </location>
</feature>
<keyword evidence="8" id="KW-1185">Reference proteome</keyword>
<dbReference type="EMBL" id="BTSX01000004">
    <property type="protein sequence ID" value="GMS92016.1"/>
    <property type="molecule type" value="Genomic_DNA"/>
</dbReference>
<feature type="transmembrane region" description="Helical" evidence="6">
    <location>
        <begin position="68"/>
        <end position="86"/>
    </location>
</feature>
<evidence type="ECO:0000256" key="5">
    <source>
        <dbReference type="ARBA" id="ARBA00023136"/>
    </source>
</evidence>
<dbReference type="Proteomes" id="UP001432027">
    <property type="component" value="Unassembled WGS sequence"/>
</dbReference>
<dbReference type="InterPro" id="IPR019421">
    <property type="entry name" value="7TM_GPCR_serpentine_rcpt_Srd"/>
</dbReference>
<comment type="similarity">
    <text evidence="2">Belongs to the nematode receptor-like protein srd family.</text>
</comment>
<feature type="transmembrane region" description="Helical" evidence="6">
    <location>
        <begin position="93"/>
        <end position="118"/>
    </location>
</feature>
<dbReference type="AlphaFoldDB" id="A0AAV5TGF1"/>
<feature type="transmembrane region" description="Helical" evidence="6">
    <location>
        <begin position="175"/>
        <end position="195"/>
    </location>
</feature>
<comment type="caution">
    <text evidence="7">The sequence shown here is derived from an EMBL/GenBank/DDBJ whole genome shotgun (WGS) entry which is preliminary data.</text>
</comment>
<dbReference type="PANTHER" id="PTHR22945:SF40">
    <property type="entry name" value="SERPENTINE RECEPTOR, CLASS D (DELTA)-RELATED"/>
    <property type="match status" value="1"/>
</dbReference>
<organism evidence="7 8">
    <name type="scientific">Pristionchus entomophagus</name>
    <dbReference type="NCBI Taxonomy" id="358040"/>
    <lineage>
        <taxon>Eukaryota</taxon>
        <taxon>Metazoa</taxon>
        <taxon>Ecdysozoa</taxon>
        <taxon>Nematoda</taxon>
        <taxon>Chromadorea</taxon>
        <taxon>Rhabditida</taxon>
        <taxon>Rhabditina</taxon>
        <taxon>Diplogasteromorpha</taxon>
        <taxon>Diplogasteroidea</taxon>
        <taxon>Neodiplogasteridae</taxon>
        <taxon>Pristionchus</taxon>
    </lineage>
</organism>
<comment type="subcellular location">
    <subcellularLocation>
        <location evidence="1">Membrane</location>
        <topology evidence="1">Multi-pass membrane protein</topology>
    </subcellularLocation>
</comment>
<sequence>LFSTMKHPLESTFLTLHSISSVLAITLSLLLVYVSFRHTPKRFATYGIMMKFNALVDVYVAIGSSVCLQRIIAIDWALIIISYGPCEYIGPSTCFAATVTLLGGSTCFIYTVAASFVYRLMIALWVARDDDIAVRDLMNRKHTDYGADALEINQRCSVPTRFIVGFLDIRSVTSLTYLLILVVFFFPIYAIILCLR</sequence>
<protein>
    <recommendedName>
        <fullName evidence="9">G protein-coupled receptor</fullName>
    </recommendedName>
</protein>
<accession>A0AAV5TGF1</accession>
<evidence type="ECO:0000256" key="4">
    <source>
        <dbReference type="ARBA" id="ARBA00022989"/>
    </source>
</evidence>
<evidence type="ECO:0000256" key="1">
    <source>
        <dbReference type="ARBA" id="ARBA00004141"/>
    </source>
</evidence>
<evidence type="ECO:0000256" key="2">
    <source>
        <dbReference type="ARBA" id="ARBA00009166"/>
    </source>
</evidence>
<dbReference type="Pfam" id="PF10317">
    <property type="entry name" value="7TM_GPCR_Srd"/>
    <property type="match status" value="1"/>
</dbReference>
<evidence type="ECO:0000313" key="7">
    <source>
        <dbReference type="EMBL" id="GMS92016.1"/>
    </source>
</evidence>
<evidence type="ECO:0008006" key="9">
    <source>
        <dbReference type="Google" id="ProtNLM"/>
    </source>
</evidence>
<proteinExistence type="inferred from homology"/>
<dbReference type="PANTHER" id="PTHR22945">
    <property type="entry name" value="SERPENTINE RECEPTOR, CLASS D DELTA"/>
    <property type="match status" value="1"/>
</dbReference>
<keyword evidence="3 6" id="KW-0812">Transmembrane</keyword>